<sequence length="187" mass="21479">MPRRQKTADAQKPKNPKKINLRLTFLQVSKPLMEKKRRARINQCLDELKSLLENVTLPDLQKIQISAGASELPDYQLGFRNCLANVNQYLLLADHLSGSERWVMSQLSNKLCRSRRGGEASSTTDSDPIKLTIREKSMKSRPRSKLFERYASTLAKVLTMLRFKSFYWLILNTLQNGFLQCTTKGCI</sequence>
<dbReference type="GO" id="GO:0005634">
    <property type="term" value="C:nucleus"/>
    <property type="evidence" value="ECO:0007669"/>
    <property type="project" value="UniProtKB-SubCell"/>
</dbReference>
<evidence type="ECO:0000256" key="3">
    <source>
        <dbReference type="ARBA" id="ARBA00023015"/>
    </source>
</evidence>
<evidence type="ECO:0000256" key="5">
    <source>
        <dbReference type="ARBA" id="ARBA00023242"/>
    </source>
</evidence>
<dbReference type="AlphaFoldDB" id="A0A3B5LB88"/>
<dbReference type="Proteomes" id="UP000261380">
    <property type="component" value="Unplaced"/>
</dbReference>
<keyword evidence="5" id="KW-0539">Nucleus</keyword>
<dbReference type="Pfam" id="PF00010">
    <property type="entry name" value="HLH"/>
    <property type="match status" value="1"/>
</dbReference>
<organism evidence="7 8">
    <name type="scientific">Xiphophorus couchianus</name>
    <name type="common">Monterrey platyfish</name>
    <dbReference type="NCBI Taxonomy" id="32473"/>
    <lineage>
        <taxon>Eukaryota</taxon>
        <taxon>Metazoa</taxon>
        <taxon>Chordata</taxon>
        <taxon>Craniata</taxon>
        <taxon>Vertebrata</taxon>
        <taxon>Euteleostomi</taxon>
        <taxon>Actinopterygii</taxon>
        <taxon>Neopterygii</taxon>
        <taxon>Teleostei</taxon>
        <taxon>Neoteleostei</taxon>
        <taxon>Acanthomorphata</taxon>
        <taxon>Ovalentaria</taxon>
        <taxon>Atherinomorphae</taxon>
        <taxon>Cyprinodontiformes</taxon>
        <taxon>Poeciliidae</taxon>
        <taxon>Poeciliinae</taxon>
        <taxon>Xiphophorus</taxon>
    </lineage>
</organism>
<dbReference type="InterPro" id="IPR011598">
    <property type="entry name" value="bHLH_dom"/>
</dbReference>
<reference evidence="7" key="1">
    <citation type="submission" date="2025-08" db="UniProtKB">
        <authorList>
            <consortium name="Ensembl"/>
        </authorList>
    </citation>
    <scope>IDENTIFICATION</scope>
</reference>
<protein>
    <recommendedName>
        <fullName evidence="6">BHLH domain-containing protein</fullName>
    </recommendedName>
</protein>
<dbReference type="InterPro" id="IPR036638">
    <property type="entry name" value="HLH_DNA-bd_sf"/>
</dbReference>
<name>A0A3B5LB88_9TELE</name>
<dbReference type="GeneTree" id="ENSGT01110000271677"/>
<evidence type="ECO:0000256" key="2">
    <source>
        <dbReference type="ARBA" id="ARBA00022491"/>
    </source>
</evidence>
<proteinExistence type="predicted"/>
<evidence type="ECO:0000256" key="1">
    <source>
        <dbReference type="ARBA" id="ARBA00004123"/>
    </source>
</evidence>
<evidence type="ECO:0000313" key="7">
    <source>
        <dbReference type="Ensembl" id="ENSXCOP00000005139.1"/>
    </source>
</evidence>
<keyword evidence="2" id="KW-0678">Repressor</keyword>
<dbReference type="InterPro" id="IPR050370">
    <property type="entry name" value="HES_HEY"/>
</dbReference>
<feature type="domain" description="BHLH" evidence="6">
    <location>
        <begin position="29"/>
        <end position="62"/>
    </location>
</feature>
<dbReference type="GO" id="GO:0046983">
    <property type="term" value="F:protein dimerization activity"/>
    <property type="evidence" value="ECO:0007669"/>
    <property type="project" value="InterPro"/>
</dbReference>
<keyword evidence="8" id="KW-1185">Reference proteome</keyword>
<dbReference type="SUPFAM" id="SSF47459">
    <property type="entry name" value="HLH, helix-loop-helix DNA-binding domain"/>
    <property type="match status" value="1"/>
</dbReference>
<keyword evidence="3" id="KW-0805">Transcription regulation</keyword>
<dbReference type="Ensembl" id="ENSXCOT00000005200.1">
    <property type="protein sequence ID" value="ENSXCOP00000005139.1"/>
    <property type="gene ID" value="ENSXCOG00000004020.1"/>
</dbReference>
<reference evidence="7" key="2">
    <citation type="submission" date="2025-09" db="UniProtKB">
        <authorList>
            <consortium name="Ensembl"/>
        </authorList>
    </citation>
    <scope>IDENTIFICATION</scope>
</reference>
<dbReference type="PANTHER" id="PTHR10985">
    <property type="entry name" value="BASIC HELIX-LOOP-HELIX TRANSCRIPTION FACTOR, HES-RELATED"/>
    <property type="match status" value="1"/>
</dbReference>
<evidence type="ECO:0000313" key="8">
    <source>
        <dbReference type="Proteomes" id="UP000261380"/>
    </source>
</evidence>
<comment type="subcellular location">
    <subcellularLocation>
        <location evidence="1">Nucleus</location>
    </subcellularLocation>
</comment>
<evidence type="ECO:0000256" key="4">
    <source>
        <dbReference type="ARBA" id="ARBA00023163"/>
    </source>
</evidence>
<dbReference type="Gene3D" id="4.10.280.10">
    <property type="entry name" value="Helix-loop-helix DNA-binding domain"/>
    <property type="match status" value="1"/>
</dbReference>
<evidence type="ECO:0000259" key="6">
    <source>
        <dbReference type="Pfam" id="PF00010"/>
    </source>
</evidence>
<keyword evidence="4" id="KW-0804">Transcription</keyword>
<accession>A0A3B5LB88</accession>